<feature type="transmembrane region" description="Helical" evidence="1">
    <location>
        <begin position="445"/>
        <end position="466"/>
    </location>
</feature>
<gene>
    <name evidence="2" type="ORF">P9271_02985</name>
</gene>
<sequence length="467" mass="53631">MRKIGQFSILELILLKVLIGMTNVDLAQAFSKHINEKGNQVLDVCVSIEDLLQFLMNDENGNLPDIILMSTDVASKLSDKRLEFLADCIVTIRDRFPKIKFIILANEKAGHPFLAELVSIGIYNIFLTSSKKISLDELLETAENPLTFSEIKFLRVVNKEIPWRRGSLQSQPNEVQINITKKYENGDQLREEPNRKPILSPKVGEFREASLLNHIDEEDFLQEYLPTKEKEKVVIQDKIIGAVFVGIVGVEKNTGSTHLSLLLANFLNNRGLRVAVIEANNSNDFFSVEYLYEGGRGYTSKKEMFNIDGIDHYKSIGKLNFSELVHQYDFIILDIGQKENTQYFEEFFRAHIKIVTSHASEWKRDKLMDFLLSYQEYDQQNWHLVLPFADSQTLEDIEKETLLFPYSIPTHSDPYQRSEELNMVFEDMLQENLPTLQGAAKQSAVWLYGGLSILVLVFIVIAITFFK</sequence>
<name>A0ABU6NT56_9BACI</name>
<proteinExistence type="predicted"/>
<dbReference type="RefSeq" id="WP_328014865.1">
    <property type="nucleotide sequence ID" value="NZ_JARTFS010000002.1"/>
</dbReference>
<protein>
    <recommendedName>
        <fullName evidence="4">CobQ/CobB/MinD/ParA nucleotide binding domain-containing protein</fullName>
    </recommendedName>
</protein>
<dbReference type="Gene3D" id="3.40.50.300">
    <property type="entry name" value="P-loop containing nucleotide triphosphate hydrolases"/>
    <property type="match status" value="1"/>
</dbReference>
<dbReference type="EMBL" id="JARTFS010000002">
    <property type="protein sequence ID" value="MED4400324.1"/>
    <property type="molecule type" value="Genomic_DNA"/>
</dbReference>
<dbReference type="InterPro" id="IPR027417">
    <property type="entry name" value="P-loop_NTPase"/>
</dbReference>
<keyword evidence="1" id="KW-0812">Transmembrane</keyword>
<evidence type="ECO:0008006" key="4">
    <source>
        <dbReference type="Google" id="ProtNLM"/>
    </source>
</evidence>
<evidence type="ECO:0000313" key="2">
    <source>
        <dbReference type="EMBL" id="MED4400324.1"/>
    </source>
</evidence>
<dbReference type="Proteomes" id="UP001342826">
    <property type="component" value="Unassembled WGS sequence"/>
</dbReference>
<keyword evidence="1" id="KW-1133">Transmembrane helix</keyword>
<evidence type="ECO:0000313" key="3">
    <source>
        <dbReference type="Proteomes" id="UP001342826"/>
    </source>
</evidence>
<organism evidence="2 3">
    <name type="scientific">Metabacillus fastidiosus</name>
    <dbReference type="NCBI Taxonomy" id="1458"/>
    <lineage>
        <taxon>Bacteria</taxon>
        <taxon>Bacillati</taxon>
        <taxon>Bacillota</taxon>
        <taxon>Bacilli</taxon>
        <taxon>Bacillales</taxon>
        <taxon>Bacillaceae</taxon>
        <taxon>Metabacillus</taxon>
    </lineage>
</organism>
<accession>A0ABU6NT56</accession>
<keyword evidence="3" id="KW-1185">Reference proteome</keyword>
<keyword evidence="1" id="KW-0472">Membrane</keyword>
<evidence type="ECO:0000256" key="1">
    <source>
        <dbReference type="SAM" id="Phobius"/>
    </source>
</evidence>
<comment type="caution">
    <text evidence="2">The sequence shown here is derived from an EMBL/GenBank/DDBJ whole genome shotgun (WGS) entry which is preliminary data.</text>
</comment>
<reference evidence="2 3" key="1">
    <citation type="submission" date="2023-03" db="EMBL/GenBank/DDBJ databases">
        <title>Bacillus Genome Sequencing.</title>
        <authorList>
            <person name="Dunlap C."/>
        </authorList>
    </citation>
    <scope>NUCLEOTIDE SEQUENCE [LARGE SCALE GENOMIC DNA]</scope>
    <source>
        <strain evidence="2 3">NRS-1717</strain>
    </source>
</reference>